<dbReference type="Gene3D" id="2.60.40.1930">
    <property type="match status" value="1"/>
</dbReference>
<reference evidence="1" key="1">
    <citation type="journal article" date="2014" name="Int. J. Syst. Evol. Microbiol.">
        <title>Complete genome sequence of Corynebacterium casei LMG S-19264T (=DSM 44701T), isolated from a smear-ripened cheese.</title>
        <authorList>
            <consortium name="US DOE Joint Genome Institute (JGI-PGF)"/>
            <person name="Walter F."/>
            <person name="Albersmeier A."/>
            <person name="Kalinowski J."/>
            <person name="Ruckert C."/>
        </authorList>
    </citation>
    <scope>NUCLEOTIDE SEQUENCE</scope>
    <source>
        <strain evidence="1">CGMCC 1.15448</strain>
    </source>
</reference>
<dbReference type="InterPro" id="IPR037066">
    <property type="entry name" value="Plug_dom_sf"/>
</dbReference>
<evidence type="ECO:0000313" key="2">
    <source>
        <dbReference type="Proteomes" id="UP000607559"/>
    </source>
</evidence>
<dbReference type="EMBL" id="BMJC01000005">
    <property type="protein sequence ID" value="GGB16243.1"/>
    <property type="molecule type" value="Genomic_DNA"/>
</dbReference>
<proteinExistence type="predicted"/>
<reference evidence="1" key="2">
    <citation type="submission" date="2020-09" db="EMBL/GenBank/DDBJ databases">
        <authorList>
            <person name="Sun Q."/>
            <person name="Zhou Y."/>
        </authorList>
    </citation>
    <scope>NUCLEOTIDE SEQUENCE</scope>
    <source>
        <strain evidence="1">CGMCC 1.15448</strain>
    </source>
</reference>
<dbReference type="SUPFAM" id="SSF56935">
    <property type="entry name" value="Porins"/>
    <property type="match status" value="1"/>
</dbReference>
<evidence type="ECO:0008006" key="3">
    <source>
        <dbReference type="Google" id="ProtNLM"/>
    </source>
</evidence>
<keyword evidence="2" id="KW-1185">Reference proteome</keyword>
<gene>
    <name evidence="1" type="ORF">GCM10011511_45080</name>
</gene>
<dbReference type="Proteomes" id="UP000607559">
    <property type="component" value="Unassembled WGS sequence"/>
</dbReference>
<accession>A0A8J2UH59</accession>
<sequence>MHAQKLDSMMNVYADHYPQEKVYVHFDKNLYNSGETIWFKAYIFSGADPSLYSKNFYAELSDASGAIIQRKVYPISESSTAGNFDLPKEVKGRHLHFRGYTTWMTNFDTAFYFEKDIRIYDKKDSVLTVTIVPRQTRLQFFPEGGDLVAGVEGMVAFKADDQFGLPVNVKGTIQDKTGKEVMNFTSEHDGMGRFPVTPDKGDSLTAVWQDEKGIEHRTPLPAVKSIGVVMRAISGNQKVLFSVARSAEGGPEYKHLIIIAHMHQHLVYKAKINLEDNFMSGGTIPTGQLPSGVLQLTVFRSDLMPVAERVVFVNNHEYLFKPEIGMQMKSVTRRGKNSLMIDVPDTLRSNLSLSVTDATADGDFPDEDNIVSRLLVTGELRGIIHDPYYYFSGTADSLMSQLDLVMLTHGWRRFKWESLVRGQVPVIKNPEQDYLSMRVEVLGVDPYKIAKDESLNVIMSRKDSSTQMYSIPHISGSKFGVTGLVFYDTVKAFYMFNVNHSLSSQAAVTFNTGLVPGMRAAKPLTNAFEGWTAEDSAYLRRNRYIVQEEARVQPIEDQKVKTLATVTKTARVKTDAEKLDEKYASGMFSGGDAYTFDLVNDNLASAYPDIFTYLQGKVPGLQITPGNGPGGTPSLSWRGGRPGLYLNEMQVDAQQLQSTPVTDVAMVKVFRPGSGVGFGGGSGGTIAIYTKKGGDEKRGNDPSFKGLDRAILLGYSMPKEFYSPNYLENDPRNEGEDLRTTLYWKPYVLTDKDNRHVNVDFFNNDITRKLRIVLEGFNEDGKLTHIEQIVQ</sequence>
<evidence type="ECO:0000313" key="1">
    <source>
        <dbReference type="EMBL" id="GGB16243.1"/>
    </source>
</evidence>
<protein>
    <recommendedName>
        <fullName evidence="3">TonB-dependent receptor plug domain-containing protein</fullName>
    </recommendedName>
</protein>
<comment type="caution">
    <text evidence="1">The sequence shown here is derived from an EMBL/GenBank/DDBJ whole genome shotgun (WGS) entry which is preliminary data.</text>
</comment>
<dbReference type="Gene3D" id="2.170.130.10">
    <property type="entry name" value="TonB-dependent receptor, plug domain"/>
    <property type="match status" value="1"/>
</dbReference>
<organism evidence="1 2">
    <name type="scientific">Puia dinghuensis</name>
    <dbReference type="NCBI Taxonomy" id="1792502"/>
    <lineage>
        <taxon>Bacteria</taxon>
        <taxon>Pseudomonadati</taxon>
        <taxon>Bacteroidota</taxon>
        <taxon>Chitinophagia</taxon>
        <taxon>Chitinophagales</taxon>
        <taxon>Chitinophagaceae</taxon>
        <taxon>Puia</taxon>
    </lineage>
</organism>
<name>A0A8J2UH59_9BACT</name>
<dbReference type="AlphaFoldDB" id="A0A8J2UH59"/>